<organism evidence="2 3">
    <name type="scientific">Trifolium medium</name>
    <dbReference type="NCBI Taxonomy" id="97028"/>
    <lineage>
        <taxon>Eukaryota</taxon>
        <taxon>Viridiplantae</taxon>
        <taxon>Streptophyta</taxon>
        <taxon>Embryophyta</taxon>
        <taxon>Tracheophyta</taxon>
        <taxon>Spermatophyta</taxon>
        <taxon>Magnoliopsida</taxon>
        <taxon>eudicotyledons</taxon>
        <taxon>Gunneridae</taxon>
        <taxon>Pentapetalae</taxon>
        <taxon>rosids</taxon>
        <taxon>fabids</taxon>
        <taxon>Fabales</taxon>
        <taxon>Fabaceae</taxon>
        <taxon>Papilionoideae</taxon>
        <taxon>50 kb inversion clade</taxon>
        <taxon>NPAAA clade</taxon>
        <taxon>Hologalegina</taxon>
        <taxon>IRL clade</taxon>
        <taxon>Trifolieae</taxon>
        <taxon>Trifolium</taxon>
    </lineage>
</organism>
<proteinExistence type="predicted"/>
<protein>
    <submittedName>
        <fullName evidence="2">Uncharacterized protein</fullName>
    </submittedName>
</protein>
<reference evidence="2 3" key="1">
    <citation type="journal article" date="2018" name="Front. Plant Sci.">
        <title>Red Clover (Trifolium pratense) and Zigzag Clover (T. medium) - A Picture of Genomic Similarities and Differences.</title>
        <authorList>
            <person name="Dluhosova J."/>
            <person name="Istvanek J."/>
            <person name="Nedelnik J."/>
            <person name="Repkova J."/>
        </authorList>
    </citation>
    <scope>NUCLEOTIDE SEQUENCE [LARGE SCALE GENOMIC DNA]</scope>
    <source>
        <strain evidence="3">cv. 10/8</strain>
        <tissue evidence="2">Leaf</tissue>
    </source>
</reference>
<feature type="region of interest" description="Disordered" evidence="1">
    <location>
        <begin position="1"/>
        <end position="24"/>
    </location>
</feature>
<sequence>MREKGRSRARSFHHGRGIDAGLVQRPASPVGRSIFCPLGHDASNNYSSRERGGDRAIAGVAMV</sequence>
<dbReference type="AlphaFoldDB" id="A0A392TC50"/>
<keyword evidence="3" id="KW-1185">Reference proteome</keyword>
<evidence type="ECO:0000256" key="1">
    <source>
        <dbReference type="SAM" id="MobiDB-lite"/>
    </source>
</evidence>
<name>A0A392TC50_9FABA</name>
<feature type="non-terminal residue" evidence="2">
    <location>
        <position position="63"/>
    </location>
</feature>
<evidence type="ECO:0000313" key="3">
    <source>
        <dbReference type="Proteomes" id="UP000265520"/>
    </source>
</evidence>
<accession>A0A392TC50</accession>
<dbReference type="Proteomes" id="UP000265520">
    <property type="component" value="Unassembled WGS sequence"/>
</dbReference>
<dbReference type="EMBL" id="LXQA010538774">
    <property type="protein sequence ID" value="MCI58007.1"/>
    <property type="molecule type" value="Genomic_DNA"/>
</dbReference>
<evidence type="ECO:0000313" key="2">
    <source>
        <dbReference type="EMBL" id="MCI58007.1"/>
    </source>
</evidence>
<comment type="caution">
    <text evidence="2">The sequence shown here is derived from an EMBL/GenBank/DDBJ whole genome shotgun (WGS) entry which is preliminary data.</text>
</comment>